<feature type="region of interest" description="Disordered" evidence="1">
    <location>
        <begin position="138"/>
        <end position="164"/>
    </location>
</feature>
<dbReference type="PROSITE" id="PS01332">
    <property type="entry name" value="HTH_RRF2_1"/>
    <property type="match status" value="1"/>
</dbReference>
<sequence>MLSLTADYALRATLVLARRHGEGPVRVERIAAATGAPRNYLSKTLHALTKAGIVTSARGPAGGFTLAVAPDALTLARVIDCFDGPRVQSRCLLGTGPCDAARPCAAHHRWTAIAHARRAPLTTTTVADLLAGDASLPAAPDDASTAAAPSPDVRTDPRAAASAA</sequence>
<evidence type="ECO:0000256" key="1">
    <source>
        <dbReference type="SAM" id="MobiDB-lite"/>
    </source>
</evidence>
<dbReference type="Proteomes" id="UP001161325">
    <property type="component" value="Unassembled WGS sequence"/>
</dbReference>
<dbReference type="PANTHER" id="PTHR33221:SF15">
    <property type="entry name" value="HTH-TYPE TRANSCRIPTIONAL REGULATOR YWGB-RELATED"/>
    <property type="match status" value="1"/>
</dbReference>
<dbReference type="InterPro" id="IPR036388">
    <property type="entry name" value="WH-like_DNA-bd_sf"/>
</dbReference>
<dbReference type="PANTHER" id="PTHR33221">
    <property type="entry name" value="WINGED HELIX-TURN-HELIX TRANSCRIPTIONAL REGULATOR, RRF2 FAMILY"/>
    <property type="match status" value="1"/>
</dbReference>
<protein>
    <submittedName>
        <fullName evidence="2">HTH-type transcriptional regulator CymR</fullName>
    </submittedName>
</protein>
<dbReference type="PROSITE" id="PS51197">
    <property type="entry name" value="HTH_RRF2_2"/>
    <property type="match status" value="1"/>
</dbReference>
<reference evidence="2" key="1">
    <citation type="submission" date="2022-08" db="EMBL/GenBank/DDBJ databases">
        <title>Draft genome sequencing of Roseisolibacter agri AW1220.</title>
        <authorList>
            <person name="Tobiishi Y."/>
            <person name="Tonouchi A."/>
        </authorList>
    </citation>
    <scope>NUCLEOTIDE SEQUENCE</scope>
    <source>
        <strain evidence="2">AW1220</strain>
    </source>
</reference>
<dbReference type="InterPro" id="IPR036390">
    <property type="entry name" value="WH_DNA-bd_sf"/>
</dbReference>
<proteinExistence type="predicted"/>
<evidence type="ECO:0000313" key="2">
    <source>
        <dbReference type="EMBL" id="GLC23818.1"/>
    </source>
</evidence>
<dbReference type="Pfam" id="PF02082">
    <property type="entry name" value="Rrf2"/>
    <property type="match status" value="1"/>
</dbReference>
<dbReference type="NCBIfam" id="TIGR00738">
    <property type="entry name" value="rrf2_super"/>
    <property type="match status" value="1"/>
</dbReference>
<feature type="compositionally biased region" description="Low complexity" evidence="1">
    <location>
        <begin position="138"/>
        <end position="152"/>
    </location>
</feature>
<name>A0AA37V8V8_9BACT</name>
<gene>
    <name evidence="2" type="primary">cymR</name>
    <name evidence="2" type="ORF">rosag_03310</name>
</gene>
<dbReference type="RefSeq" id="WP_284348262.1">
    <property type="nucleotide sequence ID" value="NZ_BRXS01000001.1"/>
</dbReference>
<accession>A0AA37V8V8</accession>
<dbReference type="GO" id="GO:0003700">
    <property type="term" value="F:DNA-binding transcription factor activity"/>
    <property type="evidence" value="ECO:0007669"/>
    <property type="project" value="TreeGrafter"/>
</dbReference>
<evidence type="ECO:0000313" key="3">
    <source>
        <dbReference type="Proteomes" id="UP001161325"/>
    </source>
</evidence>
<dbReference type="EMBL" id="BRXS01000001">
    <property type="protein sequence ID" value="GLC23818.1"/>
    <property type="molecule type" value="Genomic_DNA"/>
</dbReference>
<keyword evidence="3" id="KW-1185">Reference proteome</keyword>
<dbReference type="InterPro" id="IPR030489">
    <property type="entry name" value="TR_Rrf2-type_CS"/>
</dbReference>
<organism evidence="2 3">
    <name type="scientific">Roseisolibacter agri</name>
    <dbReference type="NCBI Taxonomy" id="2014610"/>
    <lineage>
        <taxon>Bacteria</taxon>
        <taxon>Pseudomonadati</taxon>
        <taxon>Gemmatimonadota</taxon>
        <taxon>Gemmatimonadia</taxon>
        <taxon>Gemmatimonadales</taxon>
        <taxon>Gemmatimonadaceae</taxon>
        <taxon>Roseisolibacter</taxon>
    </lineage>
</organism>
<comment type="caution">
    <text evidence="2">The sequence shown here is derived from an EMBL/GenBank/DDBJ whole genome shotgun (WGS) entry which is preliminary data.</text>
</comment>
<dbReference type="InterPro" id="IPR000944">
    <property type="entry name" value="Tscrpt_reg_Rrf2"/>
</dbReference>
<dbReference type="GO" id="GO:0005829">
    <property type="term" value="C:cytosol"/>
    <property type="evidence" value="ECO:0007669"/>
    <property type="project" value="TreeGrafter"/>
</dbReference>
<dbReference type="AlphaFoldDB" id="A0AA37V8V8"/>
<dbReference type="Gene3D" id="1.10.10.10">
    <property type="entry name" value="Winged helix-like DNA-binding domain superfamily/Winged helix DNA-binding domain"/>
    <property type="match status" value="1"/>
</dbReference>
<dbReference type="SUPFAM" id="SSF46785">
    <property type="entry name" value="Winged helix' DNA-binding domain"/>
    <property type="match status" value="1"/>
</dbReference>